<dbReference type="Pfam" id="PF00593">
    <property type="entry name" value="TonB_dep_Rec_b-barrel"/>
    <property type="match status" value="1"/>
</dbReference>
<keyword evidence="5" id="KW-0675">Receptor</keyword>
<evidence type="ECO:0000313" key="5">
    <source>
        <dbReference type="EMBL" id="CUQ42914.1"/>
    </source>
</evidence>
<dbReference type="SUPFAM" id="SSF56935">
    <property type="entry name" value="Porins"/>
    <property type="match status" value="1"/>
</dbReference>
<dbReference type="AlphaFoldDB" id="A0A174W6S4"/>
<evidence type="ECO:0000256" key="2">
    <source>
        <dbReference type="ARBA" id="ARBA00023136"/>
    </source>
</evidence>
<reference evidence="5 6" key="1">
    <citation type="submission" date="2015-09" db="EMBL/GenBank/DDBJ databases">
        <authorList>
            <consortium name="Pathogen Informatics"/>
        </authorList>
    </citation>
    <scope>NUCLEOTIDE SEQUENCE [LARGE SCALE GENOMIC DNA]</scope>
    <source>
        <strain evidence="5 6">2789STDY5834946</strain>
    </source>
</reference>
<proteinExistence type="predicted"/>
<dbReference type="InterPro" id="IPR000531">
    <property type="entry name" value="Beta-barrel_TonB"/>
</dbReference>
<name>A0A174W6S4_9BACE</name>
<dbReference type="Gene3D" id="2.40.170.20">
    <property type="entry name" value="TonB-dependent receptor, beta-barrel domain"/>
    <property type="match status" value="1"/>
</dbReference>
<evidence type="ECO:0000259" key="4">
    <source>
        <dbReference type="Pfam" id="PF00593"/>
    </source>
</evidence>
<dbReference type="EMBL" id="CZBL01000014">
    <property type="protein sequence ID" value="CUQ42914.1"/>
    <property type="molecule type" value="Genomic_DNA"/>
</dbReference>
<keyword evidence="2" id="KW-0472">Membrane</keyword>
<gene>
    <name evidence="5" type="ORF">ERS852558_03258</name>
</gene>
<organism evidence="5 6">
    <name type="scientific">Bacteroides caccae</name>
    <dbReference type="NCBI Taxonomy" id="47678"/>
    <lineage>
        <taxon>Bacteria</taxon>
        <taxon>Pseudomonadati</taxon>
        <taxon>Bacteroidota</taxon>
        <taxon>Bacteroidia</taxon>
        <taxon>Bacteroidales</taxon>
        <taxon>Bacteroidaceae</taxon>
        <taxon>Bacteroides</taxon>
    </lineage>
</organism>
<feature type="domain" description="TonB-dependent receptor-like beta-barrel" evidence="4">
    <location>
        <begin position="2"/>
        <end position="65"/>
    </location>
</feature>
<comment type="subcellular location">
    <subcellularLocation>
        <location evidence="1">Cell outer membrane</location>
    </subcellularLocation>
</comment>
<dbReference type="GO" id="GO:0009279">
    <property type="term" value="C:cell outer membrane"/>
    <property type="evidence" value="ECO:0007669"/>
    <property type="project" value="UniProtKB-SubCell"/>
</dbReference>
<sequence>MIKTSVSHNYRFPTLNDLYFLPGGNSSLKNEHGFSYNAGVSFDVDKKNVYKLDGSATWFNSYIED</sequence>
<evidence type="ECO:0000256" key="3">
    <source>
        <dbReference type="ARBA" id="ARBA00023237"/>
    </source>
</evidence>
<dbReference type="InterPro" id="IPR036942">
    <property type="entry name" value="Beta-barrel_TonB_sf"/>
</dbReference>
<accession>A0A174W6S4</accession>
<evidence type="ECO:0000256" key="1">
    <source>
        <dbReference type="ARBA" id="ARBA00004442"/>
    </source>
</evidence>
<dbReference type="Proteomes" id="UP000095725">
    <property type="component" value="Unassembled WGS sequence"/>
</dbReference>
<protein>
    <submittedName>
        <fullName evidence="5">TonB-dependent receptor</fullName>
    </submittedName>
</protein>
<evidence type="ECO:0000313" key="6">
    <source>
        <dbReference type="Proteomes" id="UP000095725"/>
    </source>
</evidence>
<keyword evidence="3" id="KW-0998">Cell outer membrane</keyword>